<gene>
    <name evidence="6" type="ORF">QUG98_10205</name>
</gene>
<feature type="region of interest" description="Disordered" evidence="4">
    <location>
        <begin position="1"/>
        <end position="21"/>
    </location>
</feature>
<evidence type="ECO:0000313" key="7">
    <source>
        <dbReference type="Proteomes" id="UP001235720"/>
    </source>
</evidence>
<dbReference type="Pfam" id="PF13692">
    <property type="entry name" value="Glyco_trans_1_4"/>
    <property type="match status" value="1"/>
</dbReference>
<dbReference type="Pfam" id="PF13439">
    <property type="entry name" value="Glyco_transf_4"/>
    <property type="match status" value="1"/>
</dbReference>
<evidence type="ECO:0000256" key="2">
    <source>
        <dbReference type="ARBA" id="ARBA00022676"/>
    </source>
</evidence>
<accession>A0ABT7TGZ1</accession>
<dbReference type="Gene3D" id="3.40.50.2000">
    <property type="entry name" value="Glycogen Phosphorylase B"/>
    <property type="match status" value="2"/>
</dbReference>
<reference evidence="6 7" key="1">
    <citation type="submission" date="2023-06" db="EMBL/GenBank/DDBJ databases">
        <authorList>
            <person name="Feng G."/>
            <person name="Li J."/>
            <person name="Zhu H."/>
        </authorList>
    </citation>
    <scope>NUCLEOTIDE SEQUENCE [LARGE SCALE GENOMIC DNA]</scope>
    <source>
        <strain evidence="6 7">RHCJP20</strain>
    </source>
</reference>
<evidence type="ECO:0000313" key="6">
    <source>
        <dbReference type="EMBL" id="MDM7888825.1"/>
    </source>
</evidence>
<keyword evidence="7" id="KW-1185">Reference proteome</keyword>
<dbReference type="GO" id="GO:0016757">
    <property type="term" value="F:glycosyltransferase activity"/>
    <property type="evidence" value="ECO:0007669"/>
    <property type="project" value="UniProtKB-KW"/>
</dbReference>
<feature type="domain" description="Glycosyltransferase subfamily 4-like N-terminal" evidence="5">
    <location>
        <begin position="45"/>
        <end position="221"/>
    </location>
</feature>
<evidence type="ECO:0000256" key="1">
    <source>
        <dbReference type="ARBA" id="ARBA00021292"/>
    </source>
</evidence>
<dbReference type="RefSeq" id="WP_289470419.1">
    <property type="nucleotide sequence ID" value="NZ_JAUCMM010000006.1"/>
</dbReference>
<evidence type="ECO:0000256" key="4">
    <source>
        <dbReference type="SAM" id="MobiDB-lite"/>
    </source>
</evidence>
<dbReference type="EMBL" id="JAUCMM010000006">
    <property type="protein sequence ID" value="MDM7888825.1"/>
    <property type="molecule type" value="Genomic_DNA"/>
</dbReference>
<dbReference type="Proteomes" id="UP001235720">
    <property type="component" value="Unassembled WGS sequence"/>
</dbReference>
<dbReference type="PANTHER" id="PTHR45947:SF3">
    <property type="entry name" value="SULFOQUINOVOSYL TRANSFERASE SQD2"/>
    <property type="match status" value="1"/>
</dbReference>
<keyword evidence="2 6" id="KW-0328">Glycosyltransferase</keyword>
<dbReference type="SUPFAM" id="SSF53756">
    <property type="entry name" value="UDP-Glycosyltransferase/glycogen phosphorylase"/>
    <property type="match status" value="1"/>
</dbReference>
<sequence>MRSGPTAEPHGDTAEGDTAGRAGALRPRRRLLVLASTFPARPDDGVPAFVLDLARHEAEEFDTVVLTPRVPGAAADEVVDGVRVVRYPYFPRRFEDLADGAILDNLRARRSRVLQVPALLAAQYLAVRRAVRTGGPDVVHAHWTVPQALVATLAAPRVPMVVTTHGGDVYALRAAPLVQLKRWVLRRAAHVTTVNGEMRERLTAWGVPESGTSVVPMGVEPGPAAAARARTARVPGRIVAVGRLVEKKGFAVLLDALRRIDDVPWEVVVVGDGPLRAGLGRRAAGLPVTFAGQLGKDEVLDALASATVVAMPSVPASNGDQEGLPVTLLEAAAVGAAVVASDLPGIRDVVHHDVSGLLVPPGDVDALAAALRRALTDRDGRERWQAGAGRAAEPYTGDRIGARYRAVLRAAAGQHPD</sequence>
<organism evidence="6 7">
    <name type="scientific">Curtobacterium subtropicum</name>
    <dbReference type="NCBI Taxonomy" id="3055138"/>
    <lineage>
        <taxon>Bacteria</taxon>
        <taxon>Bacillati</taxon>
        <taxon>Actinomycetota</taxon>
        <taxon>Actinomycetes</taxon>
        <taxon>Micrococcales</taxon>
        <taxon>Microbacteriaceae</taxon>
        <taxon>Curtobacterium</taxon>
    </lineage>
</organism>
<evidence type="ECO:0000256" key="3">
    <source>
        <dbReference type="ARBA" id="ARBA00022679"/>
    </source>
</evidence>
<proteinExistence type="predicted"/>
<name>A0ABT7TGZ1_9MICO</name>
<dbReference type="InterPro" id="IPR028098">
    <property type="entry name" value="Glyco_trans_4-like_N"/>
</dbReference>
<dbReference type="InterPro" id="IPR050194">
    <property type="entry name" value="Glycosyltransferase_grp1"/>
</dbReference>
<evidence type="ECO:0000259" key="5">
    <source>
        <dbReference type="Pfam" id="PF13439"/>
    </source>
</evidence>
<protein>
    <recommendedName>
        <fullName evidence="1">D-inositol 3-phosphate glycosyltransferase</fullName>
    </recommendedName>
</protein>
<keyword evidence="3 6" id="KW-0808">Transferase</keyword>
<comment type="caution">
    <text evidence="6">The sequence shown here is derived from an EMBL/GenBank/DDBJ whole genome shotgun (WGS) entry which is preliminary data.</text>
</comment>
<dbReference type="PANTHER" id="PTHR45947">
    <property type="entry name" value="SULFOQUINOVOSYL TRANSFERASE SQD2"/>
    <property type="match status" value="1"/>
</dbReference>